<accession>A0A6J5PK14</accession>
<reference evidence="1" key="1">
    <citation type="submission" date="2020-05" db="EMBL/GenBank/DDBJ databases">
        <authorList>
            <person name="Chiriac C."/>
            <person name="Salcher M."/>
            <person name="Ghai R."/>
            <person name="Kavagutti S V."/>
        </authorList>
    </citation>
    <scope>NUCLEOTIDE SEQUENCE</scope>
</reference>
<gene>
    <name evidence="2" type="ORF">UFOVP1318_43</name>
    <name evidence="1" type="ORF">UFOVP903_3</name>
</gene>
<sequence length="422" mass="43523">MGFASVDAMVAALTAGQKLRVPYNKITTAATTGTAGRAYDFCALNGSPFAMGHGEHLINSYAPATLYNWTANGTGFAATANVFAKTSGTATTLTADSMNKAIVSGRYYRVQYTISAWTSSNVNFTLGGATGTNRAAIGTFVEIITASSTAGFVLTASINTGVFSVSNISIVEWGATSGDSPMFCPATQSTTPSLYHGGDVSTDTKHLLSVGMMTTAATGVGNALLVDVLGSYPYINANSSSLQSFFNTNVIPRYVNGEGVKAILVSRGTGYSGNATAIGATPHNIQIAYTNSGNTGSRTLPITTAATVSAYNGQIASSGVAANNYGPYLPQANGDAGVKSVQSLQLSAGSGTANTYYDLVLVRELSNIPIPAANVYYERDFFSQVPSGERVYDGAVLSFIHVAGGALAASTTFIGHIEVGWD</sequence>
<evidence type="ECO:0000313" key="2">
    <source>
        <dbReference type="EMBL" id="CAB4197909.1"/>
    </source>
</evidence>
<dbReference type="EMBL" id="LR797267">
    <property type="protein sequence ID" value="CAB4197909.1"/>
    <property type="molecule type" value="Genomic_DNA"/>
</dbReference>
<evidence type="ECO:0000313" key="1">
    <source>
        <dbReference type="EMBL" id="CAB4169731.1"/>
    </source>
</evidence>
<organism evidence="1">
    <name type="scientific">uncultured Caudovirales phage</name>
    <dbReference type="NCBI Taxonomy" id="2100421"/>
    <lineage>
        <taxon>Viruses</taxon>
        <taxon>Duplodnaviria</taxon>
        <taxon>Heunggongvirae</taxon>
        <taxon>Uroviricota</taxon>
        <taxon>Caudoviricetes</taxon>
        <taxon>Peduoviridae</taxon>
        <taxon>Maltschvirus</taxon>
        <taxon>Maltschvirus maltsch</taxon>
    </lineage>
</organism>
<protein>
    <submittedName>
        <fullName evidence="1">Uncharacterized protein</fullName>
    </submittedName>
</protein>
<dbReference type="EMBL" id="LR796854">
    <property type="protein sequence ID" value="CAB4169731.1"/>
    <property type="molecule type" value="Genomic_DNA"/>
</dbReference>
<proteinExistence type="predicted"/>
<name>A0A6J5PK14_9CAUD</name>